<keyword evidence="25" id="KW-1185">Reference proteome</keyword>
<keyword evidence="4" id="KW-0444">Lipid biosynthesis</keyword>
<evidence type="ECO:0000256" key="18">
    <source>
        <dbReference type="ARBA" id="ARBA00038851"/>
    </source>
</evidence>
<evidence type="ECO:0000256" key="12">
    <source>
        <dbReference type="ARBA" id="ARBA00023002"/>
    </source>
</evidence>
<dbReference type="GO" id="GO:0047598">
    <property type="term" value="F:7-dehydrocholesterol reductase activity"/>
    <property type="evidence" value="ECO:0007669"/>
    <property type="project" value="UniProtKB-EC"/>
</dbReference>
<comment type="catalytic activity">
    <reaction evidence="21">
        <text>cholesterol + NADP(+) = 7-dehydrocholesterol + NADPH + H(+)</text>
        <dbReference type="Rhea" id="RHEA:23984"/>
        <dbReference type="ChEBI" id="CHEBI:15378"/>
        <dbReference type="ChEBI" id="CHEBI:16113"/>
        <dbReference type="ChEBI" id="CHEBI:17759"/>
        <dbReference type="ChEBI" id="CHEBI:57783"/>
        <dbReference type="ChEBI" id="CHEBI:58349"/>
        <dbReference type="EC" id="1.3.1.21"/>
    </reaction>
    <physiologicalReaction direction="right-to-left" evidence="21">
        <dbReference type="Rhea" id="RHEA:23986"/>
    </physiologicalReaction>
</comment>
<keyword evidence="10" id="KW-0752">Steroid biosynthesis</keyword>
<evidence type="ECO:0000256" key="21">
    <source>
        <dbReference type="ARBA" id="ARBA00047795"/>
    </source>
</evidence>
<evidence type="ECO:0000256" key="9">
    <source>
        <dbReference type="ARBA" id="ARBA00022857"/>
    </source>
</evidence>
<comment type="caution">
    <text evidence="24">The sequence shown here is derived from an EMBL/GenBank/DDBJ whole genome shotgun (WGS) entry which is preliminary data.</text>
</comment>
<sequence>MDIESKENGVISNGFHGYKEGYKTLENSEMNRRLTNLFNKLILPLALVGLTPQIVMLYWYTNVKFAGSYSTLIAHFRSDSVLGTIVAMWNELSIFNTFTVGVIFGYFAWALFWMVVLPGKEVQGPVTPKGNVPQYKDNGFLHYCVTMAGFAILTIVLKYNGLTPTVVYDRFGELLGFMNVFALCFVFLLYIKGITRPSTSDSGKTGGGFVFDYYWGTELYPRICGIDVKVFTNCRFGMTVWPLLVCIYALKSYEIHGFVDSMFVTTILQLTYITKFFAWEAGYMHTIDIILDRAGYYICWGCLCWLPSLYPIVSHYLVTHPLRLGTPLATSILIFGLFSVLINYLADLQRQDVRKANGDCLVWGRKPDLIRAKYRIECGEERESILLASGWWGLSRHFHYIPEILLSFFWTVTTGFENVLPYTYVIVLVILLTHRSFRDEHKCSMKYGVYWQEYCTKVRHRIIPFLF</sequence>
<evidence type="ECO:0000256" key="14">
    <source>
        <dbReference type="ARBA" id="ARBA00023098"/>
    </source>
</evidence>
<dbReference type="PROSITE" id="PS01017">
    <property type="entry name" value="STEROL_REDUCT_1"/>
    <property type="match status" value="1"/>
</dbReference>
<accession>A0A9D4BJ75</accession>
<dbReference type="GO" id="GO:0016132">
    <property type="term" value="P:brassinosteroid biosynthetic process"/>
    <property type="evidence" value="ECO:0007669"/>
    <property type="project" value="TreeGrafter"/>
</dbReference>
<dbReference type="Pfam" id="PF01222">
    <property type="entry name" value="ERG4_ERG24"/>
    <property type="match status" value="1"/>
</dbReference>
<dbReference type="Gene3D" id="1.20.120.1630">
    <property type="match status" value="1"/>
</dbReference>
<comment type="similarity">
    <text evidence="3">Belongs to the ERG4/ERG24 family.</text>
</comment>
<evidence type="ECO:0000313" key="24">
    <source>
        <dbReference type="EMBL" id="KAH3696774.1"/>
    </source>
</evidence>
<reference evidence="24" key="1">
    <citation type="journal article" date="2019" name="bioRxiv">
        <title>The Genome of the Zebra Mussel, Dreissena polymorpha: A Resource for Invasive Species Research.</title>
        <authorList>
            <person name="McCartney M.A."/>
            <person name="Auch B."/>
            <person name="Kono T."/>
            <person name="Mallez S."/>
            <person name="Zhang Y."/>
            <person name="Obille A."/>
            <person name="Becker A."/>
            <person name="Abrahante J.E."/>
            <person name="Garbe J."/>
            <person name="Badalamenti J.P."/>
            <person name="Herman A."/>
            <person name="Mangelson H."/>
            <person name="Liachko I."/>
            <person name="Sullivan S."/>
            <person name="Sone E.D."/>
            <person name="Koren S."/>
            <person name="Silverstein K.A.T."/>
            <person name="Beckman K.B."/>
            <person name="Gohl D.M."/>
        </authorList>
    </citation>
    <scope>NUCLEOTIDE SEQUENCE</scope>
    <source>
        <strain evidence="24">Duluth1</strain>
        <tissue evidence="24">Whole animal</tissue>
    </source>
</reference>
<reference evidence="24" key="2">
    <citation type="submission" date="2020-11" db="EMBL/GenBank/DDBJ databases">
        <authorList>
            <person name="McCartney M.A."/>
            <person name="Auch B."/>
            <person name="Kono T."/>
            <person name="Mallez S."/>
            <person name="Becker A."/>
            <person name="Gohl D.M."/>
            <person name="Silverstein K.A.T."/>
            <person name="Koren S."/>
            <person name="Bechman K.B."/>
            <person name="Herman A."/>
            <person name="Abrahante J.E."/>
            <person name="Garbe J."/>
        </authorList>
    </citation>
    <scope>NUCLEOTIDE SEQUENCE</scope>
    <source>
        <strain evidence="24">Duluth1</strain>
        <tissue evidence="24">Whole animal</tissue>
    </source>
</reference>
<evidence type="ECO:0000256" key="8">
    <source>
        <dbReference type="ARBA" id="ARBA00022824"/>
    </source>
</evidence>
<dbReference type="PANTHER" id="PTHR21257:SF38">
    <property type="entry name" value="7-DEHYDROCHOLESTEROL REDUCTASE"/>
    <property type="match status" value="1"/>
</dbReference>
<comment type="pathway">
    <text evidence="2">Steroid biosynthesis; cholesterol biosynthesis.</text>
</comment>
<evidence type="ECO:0000256" key="7">
    <source>
        <dbReference type="ARBA" id="ARBA00022778"/>
    </source>
</evidence>
<comment type="catalytic activity">
    <reaction evidence="22">
        <text>7-dehydrodesmosterol + NADPH + H(+) = desmosterol + NADP(+)</text>
        <dbReference type="Rhea" id="RHEA:46740"/>
        <dbReference type="ChEBI" id="CHEBI:15378"/>
        <dbReference type="ChEBI" id="CHEBI:17737"/>
        <dbReference type="ChEBI" id="CHEBI:27910"/>
        <dbReference type="ChEBI" id="CHEBI:57783"/>
        <dbReference type="ChEBI" id="CHEBI:58349"/>
    </reaction>
    <physiologicalReaction direction="left-to-right" evidence="22">
        <dbReference type="Rhea" id="RHEA:46741"/>
    </physiologicalReaction>
</comment>
<keyword evidence="12" id="KW-0560">Oxidoreductase</keyword>
<evidence type="ECO:0000256" key="1">
    <source>
        <dbReference type="ARBA" id="ARBA00004477"/>
    </source>
</evidence>
<evidence type="ECO:0000256" key="23">
    <source>
        <dbReference type="SAM" id="Phobius"/>
    </source>
</evidence>
<keyword evidence="13" id="KW-0756">Sterol biosynthesis</keyword>
<dbReference type="Proteomes" id="UP000828390">
    <property type="component" value="Unassembled WGS sequence"/>
</dbReference>
<evidence type="ECO:0000256" key="2">
    <source>
        <dbReference type="ARBA" id="ARBA00004770"/>
    </source>
</evidence>
<evidence type="ECO:0000256" key="20">
    <source>
        <dbReference type="ARBA" id="ARBA00042688"/>
    </source>
</evidence>
<dbReference type="InterPro" id="IPR018083">
    <property type="entry name" value="Sterol_reductase_CS"/>
</dbReference>
<dbReference type="InterPro" id="IPR001171">
    <property type="entry name" value="ERG24_DHCR-like"/>
</dbReference>
<keyword evidence="6 23" id="KW-0812">Transmembrane</keyword>
<evidence type="ECO:0000256" key="19">
    <source>
        <dbReference type="ARBA" id="ARBA00039984"/>
    </source>
</evidence>
<dbReference type="FunFam" id="1.20.120.1630:FF:000006">
    <property type="entry name" value="Putative 7-dehydrocholesterol reductase"/>
    <property type="match status" value="1"/>
</dbReference>
<feature type="transmembrane region" description="Helical" evidence="23">
    <location>
        <begin position="98"/>
        <end position="119"/>
    </location>
</feature>
<name>A0A9D4BJ75_DREPO</name>
<keyword evidence="15 23" id="KW-0472">Membrane</keyword>
<evidence type="ECO:0000256" key="3">
    <source>
        <dbReference type="ARBA" id="ARBA00005402"/>
    </source>
</evidence>
<dbReference type="PANTHER" id="PTHR21257">
    <property type="entry name" value="DELTA(14)-STEROL REDUCTASE"/>
    <property type="match status" value="1"/>
</dbReference>
<keyword evidence="8" id="KW-0256">Endoplasmic reticulum</keyword>
<keyword evidence="16" id="KW-1207">Sterol metabolism</keyword>
<keyword evidence="5" id="KW-0153">Cholesterol metabolism</keyword>
<protein>
    <recommendedName>
        <fullName evidence="19">7-dehydrocholesterol reductase</fullName>
        <ecNumber evidence="18">1.3.1.21</ecNumber>
    </recommendedName>
    <alternativeName>
        <fullName evidence="20">Sterol Delta(7)-reductase</fullName>
    </alternativeName>
</protein>
<evidence type="ECO:0000256" key="6">
    <source>
        <dbReference type="ARBA" id="ARBA00022692"/>
    </source>
</evidence>
<dbReference type="EMBL" id="JAIWYP010000016">
    <property type="protein sequence ID" value="KAH3696774.1"/>
    <property type="molecule type" value="Genomic_DNA"/>
</dbReference>
<evidence type="ECO:0000256" key="22">
    <source>
        <dbReference type="ARBA" id="ARBA00047826"/>
    </source>
</evidence>
<keyword evidence="14" id="KW-0443">Lipid metabolism</keyword>
<evidence type="ECO:0000256" key="10">
    <source>
        <dbReference type="ARBA" id="ARBA00022955"/>
    </source>
</evidence>
<keyword evidence="7" id="KW-0152">Cholesterol biosynthesis</keyword>
<keyword evidence="11 23" id="KW-1133">Transmembrane helix</keyword>
<dbReference type="EC" id="1.3.1.21" evidence="18"/>
<evidence type="ECO:0000256" key="16">
    <source>
        <dbReference type="ARBA" id="ARBA00023166"/>
    </source>
</evidence>
<evidence type="ECO:0000256" key="11">
    <source>
        <dbReference type="ARBA" id="ARBA00022989"/>
    </source>
</evidence>
<feature type="transmembrane region" description="Helical" evidence="23">
    <location>
        <begin position="324"/>
        <end position="346"/>
    </location>
</feature>
<proteinExistence type="inferred from homology"/>
<organism evidence="24 25">
    <name type="scientific">Dreissena polymorpha</name>
    <name type="common">Zebra mussel</name>
    <name type="synonym">Mytilus polymorpha</name>
    <dbReference type="NCBI Taxonomy" id="45954"/>
    <lineage>
        <taxon>Eukaryota</taxon>
        <taxon>Metazoa</taxon>
        <taxon>Spiralia</taxon>
        <taxon>Lophotrochozoa</taxon>
        <taxon>Mollusca</taxon>
        <taxon>Bivalvia</taxon>
        <taxon>Autobranchia</taxon>
        <taxon>Heteroconchia</taxon>
        <taxon>Euheterodonta</taxon>
        <taxon>Imparidentia</taxon>
        <taxon>Neoheterodontei</taxon>
        <taxon>Myida</taxon>
        <taxon>Dreissenoidea</taxon>
        <taxon>Dreissenidae</taxon>
        <taxon>Dreissena</taxon>
    </lineage>
</organism>
<feature type="transmembrane region" description="Helical" evidence="23">
    <location>
        <begin position="294"/>
        <end position="318"/>
    </location>
</feature>
<evidence type="ECO:0000256" key="15">
    <source>
        <dbReference type="ARBA" id="ARBA00023136"/>
    </source>
</evidence>
<feature type="transmembrane region" description="Helical" evidence="23">
    <location>
        <begin position="41"/>
        <end position="60"/>
    </location>
</feature>
<dbReference type="GO" id="GO:0005789">
    <property type="term" value="C:endoplasmic reticulum membrane"/>
    <property type="evidence" value="ECO:0007669"/>
    <property type="project" value="UniProtKB-SubCell"/>
</dbReference>
<keyword evidence="9" id="KW-0521">NADP</keyword>
<evidence type="ECO:0000313" key="25">
    <source>
        <dbReference type="Proteomes" id="UP000828390"/>
    </source>
</evidence>
<evidence type="ECO:0000256" key="5">
    <source>
        <dbReference type="ARBA" id="ARBA00022548"/>
    </source>
</evidence>
<evidence type="ECO:0000256" key="17">
    <source>
        <dbReference type="ARBA" id="ARBA00023221"/>
    </source>
</evidence>
<dbReference type="PROSITE" id="PS01018">
    <property type="entry name" value="STEROL_REDUCT_2"/>
    <property type="match status" value="1"/>
</dbReference>
<feature type="transmembrane region" description="Helical" evidence="23">
    <location>
        <begin position="171"/>
        <end position="191"/>
    </location>
</feature>
<feature type="transmembrane region" description="Helical" evidence="23">
    <location>
        <begin position="140"/>
        <end position="159"/>
    </location>
</feature>
<keyword evidence="17" id="KW-0753">Steroid metabolism</keyword>
<evidence type="ECO:0000256" key="4">
    <source>
        <dbReference type="ARBA" id="ARBA00022516"/>
    </source>
</evidence>
<evidence type="ECO:0000256" key="13">
    <source>
        <dbReference type="ARBA" id="ARBA00023011"/>
    </source>
</evidence>
<gene>
    <name evidence="24" type="ORF">DPMN_084251</name>
</gene>
<dbReference type="GO" id="GO:0006695">
    <property type="term" value="P:cholesterol biosynthetic process"/>
    <property type="evidence" value="ECO:0007669"/>
    <property type="project" value="UniProtKB-KW"/>
</dbReference>
<comment type="subcellular location">
    <subcellularLocation>
        <location evidence="1">Endoplasmic reticulum membrane</location>
        <topology evidence="1">Multi-pass membrane protein</topology>
    </subcellularLocation>
</comment>
<dbReference type="AlphaFoldDB" id="A0A9D4BJ75"/>